<reference evidence="2 3" key="1">
    <citation type="journal article" date="2006" name="Science">
        <title>The genome of black cottonwood, Populus trichocarpa (Torr. &amp; Gray).</title>
        <authorList>
            <person name="Tuskan G.A."/>
            <person name="Difazio S."/>
            <person name="Jansson S."/>
            <person name="Bohlmann J."/>
            <person name="Grigoriev I."/>
            <person name="Hellsten U."/>
            <person name="Putnam N."/>
            <person name="Ralph S."/>
            <person name="Rombauts S."/>
            <person name="Salamov A."/>
            <person name="Schein J."/>
            <person name="Sterck L."/>
            <person name="Aerts A."/>
            <person name="Bhalerao R.R."/>
            <person name="Bhalerao R.P."/>
            <person name="Blaudez D."/>
            <person name="Boerjan W."/>
            <person name="Brun A."/>
            <person name="Brunner A."/>
            <person name="Busov V."/>
            <person name="Campbell M."/>
            <person name="Carlson J."/>
            <person name="Chalot M."/>
            <person name="Chapman J."/>
            <person name="Chen G.L."/>
            <person name="Cooper D."/>
            <person name="Coutinho P.M."/>
            <person name="Couturier J."/>
            <person name="Covert S."/>
            <person name="Cronk Q."/>
            <person name="Cunningham R."/>
            <person name="Davis J."/>
            <person name="Degroeve S."/>
            <person name="Dejardin A."/>
            <person name="Depamphilis C."/>
            <person name="Detter J."/>
            <person name="Dirks B."/>
            <person name="Dubchak I."/>
            <person name="Duplessis S."/>
            <person name="Ehlting J."/>
            <person name="Ellis B."/>
            <person name="Gendler K."/>
            <person name="Goodstein D."/>
            <person name="Gribskov M."/>
            <person name="Grimwood J."/>
            <person name="Groover A."/>
            <person name="Gunter L."/>
            <person name="Hamberger B."/>
            <person name="Heinze B."/>
            <person name="Helariutta Y."/>
            <person name="Henrissat B."/>
            <person name="Holligan D."/>
            <person name="Holt R."/>
            <person name="Huang W."/>
            <person name="Islam-Faridi N."/>
            <person name="Jones S."/>
            <person name="Jones-Rhoades M."/>
            <person name="Jorgensen R."/>
            <person name="Joshi C."/>
            <person name="Kangasjarvi J."/>
            <person name="Karlsson J."/>
            <person name="Kelleher C."/>
            <person name="Kirkpatrick R."/>
            <person name="Kirst M."/>
            <person name="Kohler A."/>
            <person name="Kalluri U."/>
            <person name="Larimer F."/>
            <person name="Leebens-Mack J."/>
            <person name="Leple J.C."/>
            <person name="Locascio P."/>
            <person name="Lou Y."/>
            <person name="Lucas S."/>
            <person name="Martin F."/>
            <person name="Montanini B."/>
            <person name="Napoli C."/>
            <person name="Nelson D.R."/>
            <person name="Nelson C."/>
            <person name="Nieminen K."/>
            <person name="Nilsson O."/>
            <person name="Pereda V."/>
            <person name="Peter G."/>
            <person name="Philippe R."/>
            <person name="Pilate G."/>
            <person name="Poliakov A."/>
            <person name="Razumovskaya J."/>
            <person name="Richardson P."/>
            <person name="Rinaldi C."/>
            <person name="Ritland K."/>
            <person name="Rouze P."/>
            <person name="Ryaboy D."/>
            <person name="Schmutz J."/>
            <person name="Schrader J."/>
            <person name="Segerman B."/>
            <person name="Shin H."/>
            <person name="Siddiqui A."/>
            <person name="Sterky F."/>
            <person name="Terry A."/>
            <person name="Tsai C.J."/>
            <person name="Uberbacher E."/>
            <person name="Unneberg P."/>
            <person name="Vahala J."/>
            <person name="Wall K."/>
            <person name="Wessler S."/>
            <person name="Yang G."/>
            <person name="Yin T."/>
            <person name="Douglas C."/>
            <person name="Marra M."/>
            <person name="Sandberg G."/>
            <person name="Van de Peer Y."/>
            <person name="Rokhsar D."/>
        </authorList>
    </citation>
    <scope>NUCLEOTIDE SEQUENCE [LARGE SCALE GENOMIC DNA]</scope>
    <source>
        <strain evidence="3">cv. Nisqually</strain>
    </source>
</reference>
<name>B9H3Q9_POPTR</name>
<dbReference type="Pfam" id="PF23472">
    <property type="entry name" value="LysM2_CERK1_LYK3_4_5"/>
    <property type="match status" value="1"/>
</dbReference>
<organism evidence="2 3">
    <name type="scientific">Populus trichocarpa</name>
    <name type="common">Western balsam poplar</name>
    <name type="synonym">Populus balsamifera subsp. trichocarpa</name>
    <dbReference type="NCBI Taxonomy" id="3694"/>
    <lineage>
        <taxon>Eukaryota</taxon>
        <taxon>Viridiplantae</taxon>
        <taxon>Streptophyta</taxon>
        <taxon>Embryophyta</taxon>
        <taxon>Tracheophyta</taxon>
        <taxon>Spermatophyta</taxon>
        <taxon>Magnoliopsida</taxon>
        <taxon>eudicotyledons</taxon>
        <taxon>Gunneridae</taxon>
        <taxon>Pentapetalae</taxon>
        <taxon>rosids</taxon>
        <taxon>fabids</taxon>
        <taxon>Malpighiales</taxon>
        <taxon>Salicaceae</taxon>
        <taxon>Saliceae</taxon>
        <taxon>Populus</taxon>
    </lineage>
</organism>
<accession>B9H3Q9</accession>
<dbReference type="InterPro" id="IPR056562">
    <property type="entry name" value="LysM2_CERK1_LYK3_4_5"/>
</dbReference>
<proteinExistence type="predicted"/>
<keyword evidence="3" id="KW-1185">Reference proteome</keyword>
<dbReference type="HOGENOM" id="CLU_2417360_0_0_1"/>
<dbReference type="Proteomes" id="UP000006729">
    <property type="component" value="Chromosome 4"/>
</dbReference>
<dbReference type="EMBL" id="CM009293">
    <property type="protein sequence ID" value="PNT40556.1"/>
    <property type="molecule type" value="Genomic_DNA"/>
</dbReference>
<dbReference type="STRING" id="3694.B9H3Q9"/>
<evidence type="ECO:0000313" key="2">
    <source>
        <dbReference type="EMBL" id="PNT40556.1"/>
    </source>
</evidence>
<dbReference type="AlphaFoldDB" id="B9H3Q9"/>
<evidence type="ECO:0000313" key="3">
    <source>
        <dbReference type="Proteomes" id="UP000006729"/>
    </source>
</evidence>
<gene>
    <name evidence="2" type="ORF">POPTR_004G103900</name>
</gene>
<feature type="domain" description="LYK3/4/5 second LysM" evidence="1">
    <location>
        <begin position="18"/>
        <end position="66"/>
    </location>
</feature>
<evidence type="ECO:0000259" key="1">
    <source>
        <dbReference type="Pfam" id="PF23472"/>
    </source>
</evidence>
<sequence length="92" mass="10837">MINIPFPNDCINDEYLGHFFTYNVRTRDTYGKIINTYYANLTTIPSLMHFNTYPKVNIPDNGVLNVTVNYSIAWFLRTTACEAKLKCYWVWL</sequence>
<dbReference type="InParanoid" id="B9H3Q9"/>
<protein>
    <recommendedName>
        <fullName evidence="1">LYK3/4/5 second LysM domain-containing protein</fullName>
    </recommendedName>
</protein>